<feature type="transmembrane region" description="Helical" evidence="6">
    <location>
        <begin position="346"/>
        <end position="368"/>
    </location>
</feature>
<name>A0ABZ0SQD7_9MICO</name>
<keyword evidence="8" id="KW-1185">Reference proteome</keyword>
<comment type="subcellular location">
    <subcellularLocation>
        <location evidence="1">Cell membrane</location>
        <topology evidence="1">Multi-pass membrane protein</topology>
    </subcellularLocation>
</comment>
<dbReference type="Pfam" id="PF13520">
    <property type="entry name" value="AA_permease_2"/>
    <property type="match status" value="1"/>
</dbReference>
<protein>
    <submittedName>
        <fullName evidence="7">Amino acid permease</fullName>
    </submittedName>
</protein>
<keyword evidence="2" id="KW-1003">Cell membrane</keyword>
<feature type="transmembrane region" description="Helical" evidence="6">
    <location>
        <begin position="41"/>
        <end position="64"/>
    </location>
</feature>
<evidence type="ECO:0000313" key="7">
    <source>
        <dbReference type="EMBL" id="WPR90883.1"/>
    </source>
</evidence>
<keyword evidence="3 6" id="KW-0812">Transmembrane</keyword>
<dbReference type="InterPro" id="IPR002293">
    <property type="entry name" value="AA/rel_permease1"/>
</dbReference>
<feature type="transmembrane region" description="Helical" evidence="6">
    <location>
        <begin position="179"/>
        <end position="199"/>
    </location>
</feature>
<feature type="transmembrane region" description="Helical" evidence="6">
    <location>
        <begin position="220"/>
        <end position="245"/>
    </location>
</feature>
<evidence type="ECO:0000256" key="5">
    <source>
        <dbReference type="ARBA" id="ARBA00023136"/>
    </source>
</evidence>
<feature type="transmembrane region" description="Helical" evidence="6">
    <location>
        <begin position="12"/>
        <end position="35"/>
    </location>
</feature>
<dbReference type="EMBL" id="CP139368">
    <property type="protein sequence ID" value="WPR90883.1"/>
    <property type="molecule type" value="Genomic_DNA"/>
</dbReference>
<evidence type="ECO:0000256" key="6">
    <source>
        <dbReference type="SAM" id="Phobius"/>
    </source>
</evidence>
<keyword evidence="5 6" id="KW-0472">Membrane</keyword>
<dbReference type="PANTHER" id="PTHR42770:SF13">
    <property type="entry name" value="L-METHIONINE_BRANCHED-CHAIN AMINO ACID EXPORTER YJEH"/>
    <property type="match status" value="1"/>
</dbReference>
<dbReference type="RefSeq" id="WP_320943586.1">
    <property type="nucleotide sequence ID" value="NZ_BAABEU010000004.1"/>
</dbReference>
<feature type="transmembrane region" description="Helical" evidence="6">
    <location>
        <begin position="85"/>
        <end position="105"/>
    </location>
</feature>
<evidence type="ECO:0000256" key="1">
    <source>
        <dbReference type="ARBA" id="ARBA00004651"/>
    </source>
</evidence>
<reference evidence="7 8" key="1">
    <citation type="submission" date="2023-11" db="EMBL/GenBank/DDBJ databases">
        <title>Genome sequence of Microbacterium rhizosphaerae KACC 19337.</title>
        <authorList>
            <person name="Choi H."/>
            <person name="Kim S."/>
            <person name="Kim Y."/>
            <person name="Kwon S.-W."/>
            <person name="Heo J."/>
        </authorList>
    </citation>
    <scope>NUCLEOTIDE SEQUENCE [LARGE SCALE GENOMIC DNA]</scope>
    <source>
        <strain evidence="7 8">KACC 19337</strain>
    </source>
</reference>
<dbReference type="PANTHER" id="PTHR42770">
    <property type="entry name" value="AMINO ACID TRANSPORTER-RELATED"/>
    <property type="match status" value="1"/>
</dbReference>
<feature type="transmembrane region" description="Helical" evidence="6">
    <location>
        <begin position="320"/>
        <end position="340"/>
    </location>
</feature>
<proteinExistence type="predicted"/>
<dbReference type="Proteomes" id="UP001323798">
    <property type="component" value="Chromosome"/>
</dbReference>
<feature type="transmembrane region" description="Helical" evidence="6">
    <location>
        <begin position="265"/>
        <end position="287"/>
    </location>
</feature>
<sequence>MTRERAHGIGVLQGTALYVAAILGSGLLVLPGLAARAAGPASVLAVCAVILLAVPLAGTFAALASRYPDPGGVANYVRRAIGPTAARATGYWFYFGVAAGFPVLVLLGGDYVTAIAGIAPSAAPVVGLAILIPPFAINMLGVRTAGWVQFVLTGTLTAIVVFVVAAAVRAVEPARFAPFLPHGWAGVGTAISLFVWAFAGWEVGTHISGEFRDPRRAIPIATAIALAIPGAAYVLLQIVTVGVLGGTGGGGTVPLVTLAADAAPGVGPVVVGAAAGIVSLGVLNSYLAAFGKLGASLAVARDLPHVLAPGAEAGGVPRRALLLTFCIALAYIAAAVATGGDLQTFILIHTGNMVSIYTAGMIAALRILPRRTPGWYMALVAAVLSIALLVLNIAHLAPAIILALAAVGVTLWRRWRRRHRTRRAEAAHSLS</sequence>
<feature type="transmembrane region" description="Helical" evidence="6">
    <location>
        <begin position="144"/>
        <end position="167"/>
    </location>
</feature>
<accession>A0ABZ0SQD7</accession>
<feature type="transmembrane region" description="Helical" evidence="6">
    <location>
        <begin position="399"/>
        <end position="415"/>
    </location>
</feature>
<dbReference type="PIRSF" id="PIRSF006060">
    <property type="entry name" value="AA_transporter"/>
    <property type="match status" value="1"/>
</dbReference>
<evidence type="ECO:0000256" key="4">
    <source>
        <dbReference type="ARBA" id="ARBA00022989"/>
    </source>
</evidence>
<dbReference type="Gene3D" id="1.20.1740.10">
    <property type="entry name" value="Amino acid/polyamine transporter I"/>
    <property type="match status" value="1"/>
</dbReference>
<organism evidence="7 8">
    <name type="scientific">Microbacterium rhizosphaerae</name>
    <dbReference type="NCBI Taxonomy" id="1678237"/>
    <lineage>
        <taxon>Bacteria</taxon>
        <taxon>Bacillati</taxon>
        <taxon>Actinomycetota</taxon>
        <taxon>Actinomycetes</taxon>
        <taxon>Micrococcales</taxon>
        <taxon>Microbacteriaceae</taxon>
        <taxon>Microbacterium</taxon>
    </lineage>
</organism>
<gene>
    <name evidence="7" type="ORF">SM116_06195</name>
</gene>
<dbReference type="InterPro" id="IPR050367">
    <property type="entry name" value="APC_superfamily"/>
</dbReference>
<keyword evidence="4 6" id="KW-1133">Transmembrane helix</keyword>
<evidence type="ECO:0000256" key="3">
    <source>
        <dbReference type="ARBA" id="ARBA00022692"/>
    </source>
</evidence>
<evidence type="ECO:0000313" key="8">
    <source>
        <dbReference type="Proteomes" id="UP001323798"/>
    </source>
</evidence>
<feature type="transmembrane region" description="Helical" evidence="6">
    <location>
        <begin position="375"/>
        <end position="393"/>
    </location>
</feature>
<evidence type="ECO:0000256" key="2">
    <source>
        <dbReference type="ARBA" id="ARBA00022475"/>
    </source>
</evidence>
<feature type="transmembrane region" description="Helical" evidence="6">
    <location>
        <begin position="111"/>
        <end position="132"/>
    </location>
</feature>